<keyword evidence="1" id="KW-0472">Membrane</keyword>
<name>A0A939E168_9CORY</name>
<accession>A0A939E168</accession>
<evidence type="ECO:0000313" key="3">
    <source>
        <dbReference type="Proteomes" id="UP000664332"/>
    </source>
</evidence>
<dbReference type="EMBL" id="JAFLEQ010000008">
    <property type="protein sequence ID" value="MBN9643938.1"/>
    <property type="molecule type" value="Genomic_DNA"/>
</dbReference>
<proteinExistence type="predicted"/>
<sequence length="187" mass="20708">MTSPQASGDHRGQQPVASPMARWIVMILGVVLLALAGAAGRELWIRYTDTNQQSWARVVTDYIGTMSYEPWMFYAGILCCVLALFLLWFVFKPRFKTHQQLIDTNQSVWMRPIDIARMSTAAAENIPGVQHAQTTVKPRLVHLSIVGDSNDSTLVDRVGRTVGPLIGQVVGSPELKITVSSPEEEQS</sequence>
<keyword evidence="1" id="KW-1133">Transmembrane helix</keyword>
<evidence type="ECO:0000313" key="2">
    <source>
        <dbReference type="EMBL" id="MBN9643938.1"/>
    </source>
</evidence>
<keyword evidence="3" id="KW-1185">Reference proteome</keyword>
<dbReference type="RefSeq" id="WP_207118715.1">
    <property type="nucleotide sequence ID" value="NZ_JAFLEQ010000008.1"/>
</dbReference>
<organism evidence="2 3">
    <name type="scientific">Corynebacterium mendelii</name>
    <dbReference type="NCBI Taxonomy" id="2765362"/>
    <lineage>
        <taxon>Bacteria</taxon>
        <taxon>Bacillati</taxon>
        <taxon>Actinomycetota</taxon>
        <taxon>Actinomycetes</taxon>
        <taxon>Mycobacteriales</taxon>
        <taxon>Corynebacteriaceae</taxon>
        <taxon>Corynebacterium</taxon>
    </lineage>
</organism>
<gene>
    <name evidence="2" type="ORF">JZY06_04805</name>
</gene>
<feature type="transmembrane region" description="Helical" evidence="1">
    <location>
        <begin position="71"/>
        <end position="91"/>
    </location>
</feature>
<feature type="transmembrane region" description="Helical" evidence="1">
    <location>
        <begin position="20"/>
        <end position="39"/>
    </location>
</feature>
<dbReference type="Proteomes" id="UP000664332">
    <property type="component" value="Unassembled WGS sequence"/>
</dbReference>
<protein>
    <recommendedName>
        <fullName evidence="4">Alkaline shock response membrane anchor protein AmaP</fullName>
    </recommendedName>
</protein>
<comment type="caution">
    <text evidence="2">The sequence shown here is derived from an EMBL/GenBank/DDBJ whole genome shotgun (WGS) entry which is preliminary data.</text>
</comment>
<evidence type="ECO:0008006" key="4">
    <source>
        <dbReference type="Google" id="ProtNLM"/>
    </source>
</evidence>
<dbReference type="AlphaFoldDB" id="A0A939E168"/>
<keyword evidence="1" id="KW-0812">Transmembrane</keyword>
<reference evidence="2" key="1">
    <citation type="submission" date="2021-03" db="EMBL/GenBank/DDBJ databases">
        <authorList>
            <person name="Sun Q."/>
        </authorList>
    </citation>
    <scope>NUCLEOTIDE SEQUENCE</scope>
    <source>
        <strain evidence="2">CCM 8862</strain>
    </source>
</reference>
<evidence type="ECO:0000256" key="1">
    <source>
        <dbReference type="SAM" id="Phobius"/>
    </source>
</evidence>